<evidence type="ECO:0008006" key="6">
    <source>
        <dbReference type="Google" id="ProtNLM"/>
    </source>
</evidence>
<reference evidence="4 5" key="1">
    <citation type="submission" date="2023-05" db="EMBL/GenBank/DDBJ databases">
        <title>A 100% complete, gapless, phased diploid assembly of the Scenedesmus obliquus UTEX 3031 genome.</title>
        <authorList>
            <person name="Biondi T.C."/>
            <person name="Hanschen E.R."/>
            <person name="Kwon T."/>
            <person name="Eng W."/>
            <person name="Kruse C.P.S."/>
            <person name="Koehler S.I."/>
            <person name="Kunde Y."/>
            <person name="Gleasner C.D."/>
            <person name="You Mak K.T."/>
            <person name="Polle J."/>
            <person name="Hovde B.T."/>
            <person name="Starkenburg S.R."/>
        </authorList>
    </citation>
    <scope>NUCLEOTIDE SEQUENCE [LARGE SCALE GENOMIC DNA]</scope>
    <source>
        <strain evidence="4 5">DOE0152z</strain>
    </source>
</reference>
<dbReference type="InterPro" id="IPR027479">
    <property type="entry name" value="S-Me-THD_N_sf"/>
</dbReference>
<dbReference type="InterPro" id="IPR048350">
    <property type="entry name" value="S-Me-THD-like_C"/>
</dbReference>
<feature type="domain" description="Hydantoinase/oxoprolinase N-terminal" evidence="1">
    <location>
        <begin position="1"/>
        <end position="112"/>
    </location>
</feature>
<protein>
    <recommendedName>
        <fullName evidence="6">Hydantoinase A/oxoprolinase domain-containing protein</fullName>
    </recommendedName>
</protein>
<sequence>MLGTTQFVNAVIEQKHLSKVFVVRLCGTATRALPPFSGMPSSLTQQISAGYLLASGGFEYDGTTEISLLQASTDAATAADAMLAAGAAAAAVCGVHTPLNPCQELAFGQELQAALQQRAPGLPVHITLSHKLSGRLGLLEREAAAAINASLAPLAAAVVPQYAAALQQLGLQVPLYITGNDGTLLSAAVAQEHPVLTFKSGPVNSVRGAAFLAGVGDALVCDIGGTTTDIEVGGGNALEPLAVGMELGLPVVDADLMGRAFPELQMSTAAIAGVPLTPAAVADDKGNVLLMAAAASPNWAERVLRAACTEMGCSVGLASSPMTGTTAHEVVVPGSLSLAWHIGMAVLTARAANADPVAAVLQLYGGSGRLLLRGKVVGPAAFGYDAEYQPVGPFPAGLCTVHGLYGVRA</sequence>
<gene>
    <name evidence="4" type="ORF">OEZ85_010568</name>
</gene>
<dbReference type="Gene3D" id="3.40.1610.10">
    <property type="entry name" value="CV3147-like domain"/>
    <property type="match status" value="1"/>
</dbReference>
<keyword evidence="5" id="KW-1185">Reference proteome</keyword>
<name>A0ABY8TMP7_TETOB</name>
<dbReference type="InterPro" id="IPR008040">
    <property type="entry name" value="Hydant_A_N"/>
</dbReference>
<dbReference type="SUPFAM" id="SSF160991">
    <property type="entry name" value="CV3147-like"/>
    <property type="match status" value="1"/>
</dbReference>
<proteinExistence type="predicted"/>
<dbReference type="EMBL" id="CP126209">
    <property type="protein sequence ID" value="WIA10376.1"/>
    <property type="molecule type" value="Genomic_DNA"/>
</dbReference>
<dbReference type="InterPro" id="IPR010318">
    <property type="entry name" value="S-Me-THD_N"/>
</dbReference>
<evidence type="ECO:0000313" key="4">
    <source>
        <dbReference type="EMBL" id="WIA10376.1"/>
    </source>
</evidence>
<feature type="domain" description="S-Me-THD N-terminal" evidence="2">
    <location>
        <begin position="228"/>
        <end position="292"/>
    </location>
</feature>
<dbReference type="PANTHER" id="PTHR11365:SF10">
    <property type="entry name" value="HYDANTOINASE_OXOPROLINASE"/>
    <property type="match status" value="1"/>
</dbReference>
<dbReference type="PANTHER" id="PTHR11365">
    <property type="entry name" value="5-OXOPROLINASE RELATED"/>
    <property type="match status" value="1"/>
</dbReference>
<accession>A0ABY8TMP7</accession>
<feature type="domain" description="S-Me-THD-like C-terminal" evidence="3">
    <location>
        <begin position="296"/>
        <end position="377"/>
    </location>
</feature>
<evidence type="ECO:0000259" key="2">
    <source>
        <dbReference type="Pfam" id="PF06032"/>
    </source>
</evidence>
<organism evidence="4 5">
    <name type="scientific">Tetradesmus obliquus</name>
    <name type="common">Green alga</name>
    <name type="synonym">Acutodesmus obliquus</name>
    <dbReference type="NCBI Taxonomy" id="3088"/>
    <lineage>
        <taxon>Eukaryota</taxon>
        <taxon>Viridiplantae</taxon>
        <taxon>Chlorophyta</taxon>
        <taxon>core chlorophytes</taxon>
        <taxon>Chlorophyceae</taxon>
        <taxon>CS clade</taxon>
        <taxon>Sphaeropleales</taxon>
        <taxon>Scenedesmaceae</taxon>
        <taxon>Tetradesmus</taxon>
    </lineage>
</organism>
<dbReference type="Pfam" id="PF20906">
    <property type="entry name" value="S-Me-THD_C"/>
    <property type="match status" value="1"/>
</dbReference>
<dbReference type="Pfam" id="PF06032">
    <property type="entry name" value="S-Me-THD_N"/>
    <property type="match status" value="1"/>
</dbReference>
<dbReference type="Pfam" id="PF05378">
    <property type="entry name" value="Hydant_A_N"/>
    <property type="match status" value="1"/>
</dbReference>
<evidence type="ECO:0000259" key="3">
    <source>
        <dbReference type="Pfam" id="PF20906"/>
    </source>
</evidence>
<evidence type="ECO:0000259" key="1">
    <source>
        <dbReference type="Pfam" id="PF05378"/>
    </source>
</evidence>
<dbReference type="Proteomes" id="UP001244341">
    <property type="component" value="Chromosome 2b"/>
</dbReference>
<dbReference type="InterPro" id="IPR045079">
    <property type="entry name" value="Oxoprolinase-like"/>
</dbReference>
<evidence type="ECO:0000313" key="5">
    <source>
        <dbReference type="Proteomes" id="UP001244341"/>
    </source>
</evidence>